<evidence type="ECO:0000313" key="1">
    <source>
        <dbReference type="EMBL" id="KAF0716795.1"/>
    </source>
</evidence>
<comment type="caution">
    <text evidence="1">The sequence shown here is derived from an EMBL/GenBank/DDBJ whole genome shotgun (WGS) entry which is preliminary data.</text>
</comment>
<sequence>MKVILKDLRNAAKIIDNYEKNLNNSNVTTHNVNSMAVIKIVSDFIYSTLEKVFDKGAAKSNSINGTQNHQIINNASNRSQIQQTTNKTYNITIVNSKNKTTQMKSKLRRLNNSTHERWHSFVEEPKTR</sequence>
<dbReference type="AlphaFoldDB" id="A0A6G0W0B3"/>
<dbReference type="EMBL" id="VUJU01009932">
    <property type="protein sequence ID" value="KAF0716795.1"/>
    <property type="molecule type" value="Genomic_DNA"/>
</dbReference>
<gene>
    <name evidence="1" type="ORF">FWK35_00032186</name>
</gene>
<proteinExistence type="predicted"/>
<keyword evidence="2" id="KW-1185">Reference proteome</keyword>
<name>A0A6G0W0B3_APHCR</name>
<dbReference type="Proteomes" id="UP000478052">
    <property type="component" value="Unassembled WGS sequence"/>
</dbReference>
<accession>A0A6G0W0B3</accession>
<protein>
    <submittedName>
        <fullName evidence="1">Uncharacterized protein</fullName>
    </submittedName>
</protein>
<dbReference type="OrthoDB" id="6635085at2759"/>
<organism evidence="1 2">
    <name type="scientific">Aphis craccivora</name>
    <name type="common">Cowpea aphid</name>
    <dbReference type="NCBI Taxonomy" id="307492"/>
    <lineage>
        <taxon>Eukaryota</taxon>
        <taxon>Metazoa</taxon>
        <taxon>Ecdysozoa</taxon>
        <taxon>Arthropoda</taxon>
        <taxon>Hexapoda</taxon>
        <taxon>Insecta</taxon>
        <taxon>Pterygota</taxon>
        <taxon>Neoptera</taxon>
        <taxon>Paraneoptera</taxon>
        <taxon>Hemiptera</taxon>
        <taxon>Sternorrhyncha</taxon>
        <taxon>Aphidomorpha</taxon>
        <taxon>Aphidoidea</taxon>
        <taxon>Aphididae</taxon>
        <taxon>Aphidini</taxon>
        <taxon>Aphis</taxon>
        <taxon>Aphis</taxon>
    </lineage>
</organism>
<reference evidence="1 2" key="1">
    <citation type="submission" date="2019-08" db="EMBL/GenBank/DDBJ databases">
        <title>Whole genome of Aphis craccivora.</title>
        <authorList>
            <person name="Voronova N.V."/>
            <person name="Shulinski R.S."/>
            <person name="Bandarenka Y.V."/>
            <person name="Zhorov D.G."/>
            <person name="Warner D."/>
        </authorList>
    </citation>
    <scope>NUCLEOTIDE SEQUENCE [LARGE SCALE GENOMIC DNA]</scope>
    <source>
        <strain evidence="1">180601</strain>
        <tissue evidence="1">Whole Body</tissue>
    </source>
</reference>
<evidence type="ECO:0000313" key="2">
    <source>
        <dbReference type="Proteomes" id="UP000478052"/>
    </source>
</evidence>